<dbReference type="GeneID" id="82851732"/>
<dbReference type="AlphaFoldDB" id="A0AAJ4D1N7"/>
<evidence type="ECO:0000313" key="2">
    <source>
        <dbReference type="Proteomes" id="UP000288675"/>
    </source>
</evidence>
<reference evidence="1 2" key="1">
    <citation type="submission" date="2019-01" db="EMBL/GenBank/DDBJ databases">
        <title>Genome sequence of Bacillus glycinifermentans SRCM103574.</title>
        <authorList>
            <person name="Kong H.-J."/>
            <person name="Jeong S.-Y."/>
            <person name="Jeong D.-Y."/>
        </authorList>
    </citation>
    <scope>NUCLEOTIDE SEQUENCE [LARGE SCALE GENOMIC DNA]</scope>
    <source>
        <strain evidence="1 2">SRCM103574</strain>
    </source>
</reference>
<dbReference type="Proteomes" id="UP000288675">
    <property type="component" value="Chromosome"/>
</dbReference>
<dbReference type="EMBL" id="CP035232">
    <property type="protein sequence ID" value="QAT64062.1"/>
    <property type="molecule type" value="Genomic_DNA"/>
</dbReference>
<protein>
    <submittedName>
        <fullName evidence="1">Uncharacterized protein</fullName>
    </submittedName>
</protein>
<gene>
    <name evidence="1" type="ORF">EQZ20_03460</name>
</gene>
<organism evidence="1 2">
    <name type="scientific">Bacillus glycinifermentans</name>
    <dbReference type="NCBI Taxonomy" id="1664069"/>
    <lineage>
        <taxon>Bacteria</taxon>
        <taxon>Bacillati</taxon>
        <taxon>Bacillota</taxon>
        <taxon>Bacilli</taxon>
        <taxon>Bacillales</taxon>
        <taxon>Bacillaceae</taxon>
        <taxon>Bacillus</taxon>
    </lineage>
</organism>
<name>A0AAJ4D1N7_9BACI</name>
<evidence type="ECO:0000313" key="1">
    <source>
        <dbReference type="EMBL" id="QAT64062.1"/>
    </source>
</evidence>
<accession>A0AAJ4D1N7</accession>
<proteinExistence type="predicted"/>
<dbReference type="RefSeq" id="WP_095259968.1">
    <property type="nucleotide sequence ID" value="NZ_CP023481.1"/>
</dbReference>
<sequence length="76" mass="8773">MDRETMKNFQLPDYLTEKQKDKIIHAINTNKPILISGNQGPTGKTALKNYLVEHGIPAFEKWECCEIELNRTLEGR</sequence>